<proteinExistence type="predicted"/>
<keyword evidence="1" id="KW-1185">Reference proteome</keyword>
<evidence type="ECO:0000313" key="2">
    <source>
        <dbReference type="WBParaSite" id="Gr19_v10_g10201.t1"/>
    </source>
</evidence>
<dbReference type="WBParaSite" id="Gr19_v10_g10201.t1">
    <property type="protein sequence ID" value="Gr19_v10_g10201.t1"/>
    <property type="gene ID" value="Gr19_v10_g10201"/>
</dbReference>
<protein>
    <submittedName>
        <fullName evidence="2">Uncharacterized protein</fullName>
    </submittedName>
</protein>
<reference evidence="2" key="1">
    <citation type="submission" date="2022-11" db="UniProtKB">
        <authorList>
            <consortium name="WormBaseParasite"/>
        </authorList>
    </citation>
    <scope>IDENTIFICATION</scope>
</reference>
<evidence type="ECO:0000313" key="1">
    <source>
        <dbReference type="Proteomes" id="UP000887572"/>
    </source>
</evidence>
<name>A0A914GPE4_GLORO</name>
<accession>A0A914GPE4</accession>
<sequence length="106" mass="11519">MQQECNRISKNRHAGIQKCRFGIPNPKCPESGIYAIQKFPGLGNTGSEVRSVLLMSIGICVKLCTALPPPGYHSGLSLTILSRVNVKYHARAALPTPTATRPVARY</sequence>
<dbReference type="AlphaFoldDB" id="A0A914GPE4"/>
<dbReference type="Proteomes" id="UP000887572">
    <property type="component" value="Unplaced"/>
</dbReference>
<organism evidence="1 2">
    <name type="scientific">Globodera rostochiensis</name>
    <name type="common">Golden nematode worm</name>
    <name type="synonym">Heterodera rostochiensis</name>
    <dbReference type="NCBI Taxonomy" id="31243"/>
    <lineage>
        <taxon>Eukaryota</taxon>
        <taxon>Metazoa</taxon>
        <taxon>Ecdysozoa</taxon>
        <taxon>Nematoda</taxon>
        <taxon>Chromadorea</taxon>
        <taxon>Rhabditida</taxon>
        <taxon>Tylenchina</taxon>
        <taxon>Tylenchomorpha</taxon>
        <taxon>Tylenchoidea</taxon>
        <taxon>Heteroderidae</taxon>
        <taxon>Heteroderinae</taxon>
        <taxon>Globodera</taxon>
    </lineage>
</organism>